<feature type="transmembrane region" description="Helical" evidence="1">
    <location>
        <begin position="74"/>
        <end position="93"/>
    </location>
</feature>
<keyword evidence="1" id="KW-0812">Transmembrane</keyword>
<protein>
    <recommendedName>
        <fullName evidence="4">Glycosyltransferase RgtA/B/C/D-like domain-containing protein</fullName>
    </recommendedName>
</protein>
<dbReference type="PROSITE" id="PS51257">
    <property type="entry name" value="PROKAR_LIPOPROTEIN"/>
    <property type="match status" value="1"/>
</dbReference>
<evidence type="ECO:0000256" key="1">
    <source>
        <dbReference type="SAM" id="Phobius"/>
    </source>
</evidence>
<feature type="transmembrane region" description="Helical" evidence="1">
    <location>
        <begin position="229"/>
        <end position="247"/>
    </location>
</feature>
<feature type="transmembrane region" description="Helical" evidence="1">
    <location>
        <begin position="187"/>
        <end position="217"/>
    </location>
</feature>
<name>A0A0P6XGQ4_9CHLR</name>
<dbReference type="OrthoDB" id="148790at2"/>
<feature type="transmembrane region" description="Helical" evidence="1">
    <location>
        <begin position="105"/>
        <end position="129"/>
    </location>
</feature>
<keyword evidence="1" id="KW-0472">Membrane</keyword>
<reference evidence="2 3" key="1">
    <citation type="submission" date="2015-07" db="EMBL/GenBank/DDBJ databases">
        <title>Genome sequence of Ornatilinea apprima DSM 23815.</title>
        <authorList>
            <person name="Hemp J."/>
            <person name="Ward L.M."/>
            <person name="Pace L.A."/>
            <person name="Fischer W.W."/>
        </authorList>
    </citation>
    <scope>NUCLEOTIDE SEQUENCE [LARGE SCALE GENOMIC DNA]</scope>
    <source>
        <strain evidence="2 3">P3M-1</strain>
    </source>
</reference>
<feature type="transmembrane region" description="Helical" evidence="1">
    <location>
        <begin position="135"/>
        <end position="157"/>
    </location>
</feature>
<keyword evidence="1" id="KW-1133">Transmembrane helix</keyword>
<evidence type="ECO:0000313" key="3">
    <source>
        <dbReference type="Proteomes" id="UP000050417"/>
    </source>
</evidence>
<evidence type="ECO:0000313" key="2">
    <source>
        <dbReference type="EMBL" id="KPL79318.1"/>
    </source>
</evidence>
<feature type="transmembrane region" description="Helical" evidence="1">
    <location>
        <begin position="377"/>
        <end position="397"/>
    </location>
</feature>
<gene>
    <name evidence="2" type="ORF">ADN00_03030</name>
</gene>
<organism evidence="2 3">
    <name type="scientific">Ornatilinea apprima</name>
    <dbReference type="NCBI Taxonomy" id="1134406"/>
    <lineage>
        <taxon>Bacteria</taxon>
        <taxon>Bacillati</taxon>
        <taxon>Chloroflexota</taxon>
        <taxon>Anaerolineae</taxon>
        <taxon>Anaerolineales</taxon>
        <taxon>Anaerolineaceae</taxon>
        <taxon>Ornatilinea</taxon>
    </lineage>
</organism>
<dbReference type="EMBL" id="LGCL01000014">
    <property type="protein sequence ID" value="KPL79318.1"/>
    <property type="molecule type" value="Genomic_DNA"/>
</dbReference>
<feature type="transmembrane region" description="Helical" evidence="1">
    <location>
        <begin position="294"/>
        <end position="314"/>
    </location>
</feature>
<feature type="transmembrane region" description="Helical" evidence="1">
    <location>
        <begin position="321"/>
        <end position="340"/>
    </location>
</feature>
<keyword evidence="3" id="KW-1185">Reference proteome</keyword>
<dbReference type="AlphaFoldDB" id="A0A0P6XGQ4"/>
<accession>A0A0P6XGQ4</accession>
<sequence length="536" mass="60385">MQTSQRRTFFLLLAVALACFLAFIPFNRTGAADPNMLAVFEIDEYAQYPHLLRMLTPGDTFYQSLRNFVVYLHYFYGYVFYFFSAVLILPLKLALGPEWADQTRLLVTVLRQGINVLPMLAANLLLVWMQTRFRSWWRALGLFLLLLAAPAVVVNNLWWHPDSLVQIFIVLTLFFLDRDAFQYKRDFLLAAVACGLAIGTKHLGLFFVLCVPVYLGWGVLRRAITWRRAVGLGALFVVVMCATVVISNPLLLLPQERAAILATQSKQIVETSTGMFTAGSAPFFAGGYPADLRVHYGEAAFVLLALAGLGLGIANPQRRRLNVLILAWMIPLTVVIITFATRRTHYWLPVLLPAFSGLVNFFPETGEELPFKLSIKLRRVLQGLAAALILVQFALFLRQDAQILSTHLRREEQAPAVQFFNRLESEWLSQLPQKELVVFRDWKVYYPARAARSVEMSWSMPTLQIIAESNPDLIVLEQANLNLFSDPAIIERAIDPGDMQAIQQFYAAAQGDALPGYQLVLSDSFAAAYLRDSLAP</sequence>
<evidence type="ECO:0008006" key="4">
    <source>
        <dbReference type="Google" id="ProtNLM"/>
    </source>
</evidence>
<comment type="caution">
    <text evidence="2">The sequence shown here is derived from an EMBL/GenBank/DDBJ whole genome shotgun (WGS) entry which is preliminary data.</text>
</comment>
<dbReference type="RefSeq" id="WP_075061484.1">
    <property type="nucleotide sequence ID" value="NZ_LGCL01000014.1"/>
</dbReference>
<proteinExistence type="predicted"/>
<dbReference type="Proteomes" id="UP000050417">
    <property type="component" value="Unassembled WGS sequence"/>
</dbReference>